<feature type="coiled-coil region" evidence="1">
    <location>
        <begin position="217"/>
        <end position="269"/>
    </location>
</feature>
<protein>
    <submittedName>
        <fullName evidence="3">Uncharacterized protein</fullName>
    </submittedName>
</protein>
<proteinExistence type="predicted"/>
<gene>
    <name evidence="3" type="ORF">EVOR1521_LOCUS26650</name>
</gene>
<accession>A0AA36JDC1</accession>
<evidence type="ECO:0000313" key="4">
    <source>
        <dbReference type="Proteomes" id="UP001178507"/>
    </source>
</evidence>
<evidence type="ECO:0000313" key="3">
    <source>
        <dbReference type="EMBL" id="CAJ1404133.1"/>
    </source>
</evidence>
<keyword evidence="1" id="KW-0175">Coiled coil</keyword>
<feature type="coiled-coil region" evidence="1">
    <location>
        <begin position="114"/>
        <end position="187"/>
    </location>
</feature>
<feature type="region of interest" description="Disordered" evidence="2">
    <location>
        <begin position="46"/>
        <end position="69"/>
    </location>
</feature>
<organism evidence="3 4">
    <name type="scientific">Effrenium voratum</name>
    <dbReference type="NCBI Taxonomy" id="2562239"/>
    <lineage>
        <taxon>Eukaryota</taxon>
        <taxon>Sar</taxon>
        <taxon>Alveolata</taxon>
        <taxon>Dinophyceae</taxon>
        <taxon>Suessiales</taxon>
        <taxon>Symbiodiniaceae</taxon>
        <taxon>Effrenium</taxon>
    </lineage>
</organism>
<dbReference type="Gene3D" id="6.10.250.2560">
    <property type="match status" value="1"/>
</dbReference>
<dbReference type="AlphaFoldDB" id="A0AA36JDC1"/>
<name>A0AA36JDC1_9DINO</name>
<keyword evidence="4" id="KW-1185">Reference proteome</keyword>
<evidence type="ECO:0000256" key="1">
    <source>
        <dbReference type="SAM" id="Coils"/>
    </source>
</evidence>
<reference evidence="3" key="1">
    <citation type="submission" date="2023-08" db="EMBL/GenBank/DDBJ databases">
        <authorList>
            <person name="Chen Y."/>
            <person name="Shah S."/>
            <person name="Dougan E. K."/>
            <person name="Thang M."/>
            <person name="Chan C."/>
        </authorList>
    </citation>
    <scope>NUCLEOTIDE SEQUENCE</scope>
</reference>
<sequence>MERVCLNWSGGAAILTAPRNRCQVTWFGGAPPRALELPPHISVERLEAREQRGSRGSRGVSGPKGRVRAAEAKAVYDPTMADRPGPPMNSRLQQMLDLGFDDAAGLHPAMDEKCGQLAEQLEAAQQRLQELQGELEKSRTDEARTAQKLQSFQQVNRSQSALVRGELQKTRKKLAHVQSVAQRLKDQVGWFQSKAPNLSLPDNLMSMPTEEDAAEDHAELVQMHERWEKDVAQLAAELSGKPVSGGKELQEARNRIELLEKQMKQKNESGRV</sequence>
<evidence type="ECO:0000256" key="2">
    <source>
        <dbReference type="SAM" id="MobiDB-lite"/>
    </source>
</evidence>
<dbReference type="EMBL" id="CAUJNA010003526">
    <property type="protein sequence ID" value="CAJ1404133.1"/>
    <property type="molecule type" value="Genomic_DNA"/>
</dbReference>
<comment type="caution">
    <text evidence="3">The sequence shown here is derived from an EMBL/GenBank/DDBJ whole genome shotgun (WGS) entry which is preliminary data.</text>
</comment>
<dbReference type="Proteomes" id="UP001178507">
    <property type="component" value="Unassembled WGS sequence"/>
</dbReference>